<dbReference type="Pfam" id="PF15335">
    <property type="entry name" value="CAAP1"/>
    <property type="match status" value="1"/>
</dbReference>
<feature type="compositionally biased region" description="Basic residues" evidence="1">
    <location>
        <begin position="478"/>
        <end position="492"/>
    </location>
</feature>
<dbReference type="AlphaFoldDB" id="A0A6J1SHU9"/>
<feature type="compositionally biased region" description="Basic residues" evidence="1">
    <location>
        <begin position="500"/>
        <end position="515"/>
    </location>
</feature>
<feature type="compositionally biased region" description="Basic residues" evidence="1">
    <location>
        <begin position="11"/>
        <end position="27"/>
    </location>
</feature>
<organism evidence="2 3">
    <name type="scientific">Frankliniella occidentalis</name>
    <name type="common">Western flower thrips</name>
    <name type="synonym">Euthrips occidentalis</name>
    <dbReference type="NCBI Taxonomy" id="133901"/>
    <lineage>
        <taxon>Eukaryota</taxon>
        <taxon>Metazoa</taxon>
        <taxon>Ecdysozoa</taxon>
        <taxon>Arthropoda</taxon>
        <taxon>Hexapoda</taxon>
        <taxon>Insecta</taxon>
        <taxon>Pterygota</taxon>
        <taxon>Neoptera</taxon>
        <taxon>Paraneoptera</taxon>
        <taxon>Thysanoptera</taxon>
        <taxon>Terebrantia</taxon>
        <taxon>Thripoidea</taxon>
        <taxon>Thripidae</taxon>
        <taxon>Frankliniella</taxon>
    </lineage>
</organism>
<feature type="region of interest" description="Disordered" evidence="1">
    <location>
        <begin position="1"/>
        <end position="38"/>
    </location>
</feature>
<keyword evidence="2" id="KW-1185">Reference proteome</keyword>
<feature type="region of interest" description="Disordered" evidence="1">
    <location>
        <begin position="696"/>
        <end position="745"/>
    </location>
</feature>
<feature type="compositionally biased region" description="Polar residues" evidence="1">
    <location>
        <begin position="529"/>
        <end position="541"/>
    </location>
</feature>
<dbReference type="OrthoDB" id="10064012at2759"/>
<evidence type="ECO:0000313" key="3">
    <source>
        <dbReference type="RefSeq" id="XP_026280283.1"/>
    </source>
</evidence>
<feature type="compositionally biased region" description="Acidic residues" evidence="1">
    <location>
        <begin position="426"/>
        <end position="446"/>
    </location>
</feature>
<dbReference type="Proteomes" id="UP000504606">
    <property type="component" value="Unplaced"/>
</dbReference>
<proteinExistence type="predicted"/>
<reference evidence="3" key="1">
    <citation type="submission" date="2025-08" db="UniProtKB">
        <authorList>
            <consortium name="RefSeq"/>
        </authorList>
    </citation>
    <scope>IDENTIFICATION</scope>
    <source>
        <tissue evidence="3">Whole organism</tissue>
    </source>
</reference>
<evidence type="ECO:0000313" key="2">
    <source>
        <dbReference type="Proteomes" id="UP000504606"/>
    </source>
</evidence>
<dbReference type="InterPro" id="IPR038991">
    <property type="entry name" value="CAAP1"/>
</dbReference>
<sequence>MEMNSGTSQKLAKKRTHKKHKTVKRRKQNDSSGDESVDMSEDVFPIAHYISNRDQMIEQVFAVMEKEKLNCMLPPILKGLTLSALKESCLKELKNMSDEEVRKILCGEPLETPPDNNSLTLQLDTDSGDSLPSVEEYCSVEEKKKTLLDILEQEMQEIAYNTVLKRDENTVCSADSDDDLPEIVAITPTNSCKSQNNVPLICIDSGDEESILPPYQSAHSNSTESSIVVSENRSIAEENHSNNHFESGIEVISIDETLEKDTDVSTKATTEEPEDLGSSPNFNKTGVSSQESFLIKVFSSNNSHSERVVKKFFKSSIDGKDADKITGVINDELEINKLDGRENNMSHSSQPLKEIEKEEEIEVFDLVENESTEEPGSPHSLSDHDITRSACNTSTTTTTTNNNQEVSHSLNNDDTFEVPPGNDEPLLNEEKEEGEISEEESDEDVEVVGNREQFPTVCLSSDSSSGKSDEELSESKTRGRKHHHLRHRRNKRRIDSPERSRRRIEKRGNRSYRRKTVTDNAPSPEKCQEVTTQEIDLNSISLPPGEMPTKPSVQNKDCAETTPLQQDTPKHPVVEDILKETNDCTNSPCNNLEDVVEGKCGLSEEPEEPNASEPVSTKTSWADRWAEKKDLKKVVITSKICRNVRKRILSARKKQIVLEPVCASVPDLPPVPPLVLHVEGSVQEYQMLQLLVSNGSDEENSQSKNVEVENLPDTLASESTTISNVPEGGCLSNQSEVAEDQQEKT</sequence>
<feature type="compositionally biased region" description="Polar residues" evidence="1">
    <location>
        <begin position="404"/>
        <end position="413"/>
    </location>
</feature>
<feature type="compositionally biased region" description="Polar residues" evidence="1">
    <location>
        <begin position="1"/>
        <end position="10"/>
    </location>
</feature>
<dbReference type="GO" id="GO:0042981">
    <property type="term" value="P:regulation of apoptotic process"/>
    <property type="evidence" value="ECO:0007669"/>
    <property type="project" value="InterPro"/>
</dbReference>
<dbReference type="KEGG" id="foc:113207800"/>
<dbReference type="GeneID" id="113207800"/>
<dbReference type="PANTHER" id="PTHR14740:SF3">
    <property type="entry name" value="CASPASE ACTIVITY AND APOPTOSIS INHIBITOR 1"/>
    <property type="match status" value="1"/>
</dbReference>
<name>A0A6J1SHU9_FRAOC</name>
<accession>A0A6J1SHU9</accession>
<dbReference type="PANTHER" id="PTHR14740">
    <property type="entry name" value="CASPASE ACTIVITY AND APOPTOSIS INHIBITOR 1"/>
    <property type="match status" value="1"/>
</dbReference>
<evidence type="ECO:0000256" key="1">
    <source>
        <dbReference type="SAM" id="MobiDB-lite"/>
    </source>
</evidence>
<feature type="compositionally biased region" description="Basic and acidic residues" evidence="1">
    <location>
        <begin position="467"/>
        <end position="477"/>
    </location>
</feature>
<dbReference type="RefSeq" id="XP_026280283.1">
    <property type="nucleotide sequence ID" value="XM_026424498.2"/>
</dbReference>
<feature type="compositionally biased region" description="Low complexity" evidence="1">
    <location>
        <begin position="392"/>
        <end position="403"/>
    </location>
</feature>
<feature type="region of interest" description="Disordered" evidence="1">
    <location>
        <begin position="263"/>
        <end position="284"/>
    </location>
</feature>
<protein>
    <submittedName>
        <fullName evidence="3">Uncharacterized protein LOC113207800</fullName>
    </submittedName>
</protein>
<gene>
    <name evidence="3" type="primary">LOC113207800</name>
</gene>
<feature type="region of interest" description="Disordered" evidence="1">
    <location>
        <begin position="369"/>
        <end position="568"/>
    </location>
</feature>